<evidence type="ECO:0000259" key="1">
    <source>
        <dbReference type="Pfam" id="PF00849"/>
    </source>
</evidence>
<dbReference type="EC" id="4.2.1.70" evidence="2"/>
<accession>A0A6S6UAZ2</accession>
<sequence length="566" mass="65172">MKQQQELGQENCFIPFEESMDSYVLPEKFTFPFYYEPHPLSLLAATKLQGYLETQSDWEHNFYPKEGETEPAIGKMFGVLVVQTKDNRLGYLAAFSGKLANENHHSMFVPPVFDMLKDDSFFVTGVKVINKINQSIKALEENLDYLAYKDYLKAETELVDLRLAFKRQQMKQDKNRRKAERTAGKASLSPEAFKVLEQSLKDESLGHQYYYKQTVKFWKERLARTQAGLDVYQDELDALKEARKTKSAGIQKQLFNQYVFLNHKKEEKSLYDIFLPTINDVPPAGAGECAAPKLLQYAFLHDLKPVALAEFWWGESPKSEIRKHGYFYPACRGKCEPILGHMLGGLPMDDNPMLTNPAEGKTIEIIYEDDDLLVVNKPADFFSVPGIHIKDSVLLRMKQRYPNATGPLTVHRLDMSTSGLMLIAKKKEIHKSLQYQFIKRTIKKRYVALLDGCVVGDGGFIDLPHRVDLEDRPRQIVCFEHGKNARTKWEVIERSKEQTRVYFYPITGRTHQLRVHAAHPMGLNKPIVGDDLYGKKGKRLLLHAESIEFEHPVTREKMRVQADPEF</sequence>
<dbReference type="SUPFAM" id="SSF55120">
    <property type="entry name" value="Pseudouridine synthase"/>
    <property type="match status" value="1"/>
</dbReference>
<dbReference type="GO" id="GO:0004730">
    <property type="term" value="F:pseudouridylate synthase activity"/>
    <property type="evidence" value="ECO:0007669"/>
    <property type="project" value="UniProtKB-EC"/>
</dbReference>
<feature type="domain" description="Pseudouridine synthase RsuA/RluA-like" evidence="1">
    <location>
        <begin position="371"/>
        <end position="519"/>
    </location>
</feature>
<dbReference type="InterPro" id="IPR020103">
    <property type="entry name" value="PsdUridine_synth_cat_dom_sf"/>
</dbReference>
<protein>
    <submittedName>
        <fullName evidence="2">Ribosomal large subunit pseudouridine synthase A (EC)</fullName>
        <ecNumber evidence="2">4.2.1.70</ecNumber>
    </submittedName>
</protein>
<dbReference type="AlphaFoldDB" id="A0A6S6UAZ2"/>
<dbReference type="InterPro" id="IPR006224">
    <property type="entry name" value="PsdUridine_synth_RluA-like_CS"/>
</dbReference>
<dbReference type="InterPro" id="IPR006145">
    <property type="entry name" value="PsdUridine_synth_RsuA/RluA"/>
</dbReference>
<dbReference type="PANTHER" id="PTHR21600:SF89">
    <property type="entry name" value="RIBOSOMAL LARGE SUBUNIT PSEUDOURIDINE SYNTHASE A"/>
    <property type="match status" value="1"/>
</dbReference>
<dbReference type="EMBL" id="CACVAQ010000334">
    <property type="protein sequence ID" value="CAA6823899.1"/>
    <property type="molecule type" value="Genomic_DNA"/>
</dbReference>
<dbReference type="GO" id="GO:0009982">
    <property type="term" value="F:pseudouridine synthase activity"/>
    <property type="evidence" value="ECO:0007669"/>
    <property type="project" value="InterPro"/>
</dbReference>
<dbReference type="GO" id="GO:0140098">
    <property type="term" value="F:catalytic activity, acting on RNA"/>
    <property type="evidence" value="ECO:0007669"/>
    <property type="project" value="UniProtKB-ARBA"/>
</dbReference>
<dbReference type="InterPro" id="IPR050188">
    <property type="entry name" value="RluA_PseudoU_synthase"/>
</dbReference>
<dbReference type="GO" id="GO:0003723">
    <property type="term" value="F:RNA binding"/>
    <property type="evidence" value="ECO:0007669"/>
    <property type="project" value="InterPro"/>
</dbReference>
<dbReference type="PROSITE" id="PS01129">
    <property type="entry name" value="PSI_RLU"/>
    <property type="match status" value="1"/>
</dbReference>
<dbReference type="CDD" id="cd02869">
    <property type="entry name" value="PseudoU_synth_RluA_like"/>
    <property type="match status" value="1"/>
</dbReference>
<keyword evidence="2" id="KW-0456">Lyase</keyword>
<dbReference type="Pfam" id="PF00849">
    <property type="entry name" value="PseudoU_synth_2"/>
    <property type="match status" value="1"/>
</dbReference>
<name>A0A6S6UAZ2_9BACT</name>
<dbReference type="Gene3D" id="3.30.2350.10">
    <property type="entry name" value="Pseudouridine synthase"/>
    <property type="match status" value="1"/>
</dbReference>
<dbReference type="GO" id="GO:0000455">
    <property type="term" value="P:enzyme-directed rRNA pseudouridine synthesis"/>
    <property type="evidence" value="ECO:0007669"/>
    <property type="project" value="TreeGrafter"/>
</dbReference>
<gene>
    <name evidence="2" type="ORF">HELGO_WM19219</name>
</gene>
<proteinExistence type="predicted"/>
<dbReference type="PANTHER" id="PTHR21600">
    <property type="entry name" value="MITOCHONDRIAL RNA PSEUDOURIDINE SYNTHASE"/>
    <property type="match status" value="1"/>
</dbReference>
<reference evidence="2" key="1">
    <citation type="submission" date="2020-01" db="EMBL/GenBank/DDBJ databases">
        <authorList>
            <person name="Meier V. D."/>
            <person name="Meier V D."/>
        </authorList>
    </citation>
    <scope>NUCLEOTIDE SEQUENCE</scope>
    <source>
        <strain evidence="2">HLG_WM_MAG_10</strain>
    </source>
</reference>
<evidence type="ECO:0000313" key="2">
    <source>
        <dbReference type="EMBL" id="CAA6823899.1"/>
    </source>
</evidence>
<organism evidence="2">
    <name type="scientific">uncultured Aureispira sp</name>
    <dbReference type="NCBI Taxonomy" id="1331704"/>
    <lineage>
        <taxon>Bacteria</taxon>
        <taxon>Pseudomonadati</taxon>
        <taxon>Bacteroidota</taxon>
        <taxon>Saprospiria</taxon>
        <taxon>Saprospirales</taxon>
        <taxon>Saprospiraceae</taxon>
        <taxon>Aureispira</taxon>
        <taxon>environmental samples</taxon>
    </lineage>
</organism>